<dbReference type="InterPro" id="IPR018209">
    <property type="entry name" value="Pyrv_Knase_AS"/>
</dbReference>
<dbReference type="Gene3D" id="3.40.1380.20">
    <property type="entry name" value="Pyruvate kinase, C-terminal domain"/>
    <property type="match status" value="1"/>
</dbReference>
<dbReference type="NCBIfam" id="NF004491">
    <property type="entry name" value="PRK05826.1"/>
    <property type="match status" value="1"/>
</dbReference>
<evidence type="ECO:0000256" key="17">
    <source>
        <dbReference type="RuleBase" id="RU000504"/>
    </source>
</evidence>
<keyword evidence="7 17" id="KW-0808">Transferase</keyword>
<reference evidence="20" key="1">
    <citation type="submission" date="2009-04" db="EMBL/GenBank/DDBJ databases">
        <authorList>
            <person name="Weinstock G."/>
            <person name="Sodergren E."/>
            <person name="Clifton S."/>
            <person name="Fulton L."/>
            <person name="Fulton B."/>
            <person name="Courtney L."/>
            <person name="Fronick C."/>
            <person name="Harrison M."/>
            <person name="Strong C."/>
            <person name="Farmer C."/>
            <person name="Delahaunty K."/>
            <person name="Markovic C."/>
            <person name="Hall O."/>
            <person name="Minx P."/>
            <person name="Tomlinson C."/>
            <person name="Mitreva M."/>
            <person name="Nelson J."/>
            <person name="Hou S."/>
            <person name="Wollam A."/>
            <person name="Pepin K.H."/>
            <person name="Johnson M."/>
            <person name="Bhonagiri V."/>
            <person name="Nash W.E."/>
            <person name="Warren W."/>
            <person name="Chinwalla A."/>
            <person name="Mardis E.R."/>
            <person name="Wilson R.K."/>
        </authorList>
    </citation>
    <scope>NUCLEOTIDE SEQUENCE [LARGE SCALE GENOMIC DNA]</scope>
    <source>
        <strain evidence="20">DSM 14600</strain>
    </source>
</reference>
<dbReference type="InterPro" id="IPR015806">
    <property type="entry name" value="Pyrv_Knase_insert_dom_sf"/>
</dbReference>
<keyword evidence="15 20" id="KW-0670">Pyruvate</keyword>
<evidence type="ECO:0000259" key="18">
    <source>
        <dbReference type="Pfam" id="PF00224"/>
    </source>
</evidence>
<dbReference type="RefSeq" id="WP_006906689.1">
    <property type="nucleotide sequence ID" value="NZ_GG665867.1"/>
</dbReference>
<evidence type="ECO:0000256" key="2">
    <source>
        <dbReference type="ARBA" id="ARBA00001958"/>
    </source>
</evidence>
<evidence type="ECO:0000256" key="9">
    <source>
        <dbReference type="ARBA" id="ARBA00022741"/>
    </source>
</evidence>
<evidence type="ECO:0000256" key="3">
    <source>
        <dbReference type="ARBA" id="ARBA00004997"/>
    </source>
</evidence>
<dbReference type="NCBIfam" id="TIGR01064">
    <property type="entry name" value="pyruv_kin"/>
    <property type="match status" value="1"/>
</dbReference>
<keyword evidence="9" id="KW-0547">Nucleotide-binding</keyword>
<sequence>MDYKRKTKIICTMGPSTDRDGVMEELVRAGMNVARFNFSHGDHEEQLGRLVKLREIRHRLHLPVAALLDTKGPEIRLRDFRDRKVMLEDGQTFTLTTRQVEGTNEIVTVSYRDLPKDVEVGSHILIDDGLVELEVTGLTDTDITCRVLNGGPVSNRKGVNVPNVDLTMDYLSEQDRSDLIFGCQEGFDFIAASFTRTAEDILEIKKILHEHGGDNIKIIAKIESNQGVSNIDAIIDACDGIMVARGDMGVEIPLEDVPILQKEIIKKTLFKGKLVVTATQMLDSMITHPRPTRAEAGDVANAVFDGTSAVMLSGETAAGNYPVQAVKTMARICVRTEQDINYKARLKERGVSAIEAKEEDGVALSIAHTACTLAADIDAVAIINVTKSGHSCTQISKFRPANPIIACCTDKQVMRQMNLYWGVTPVMIETESDIDRLLDDAVEAAVRANLMEKDQLAVVTAGLPLAVEGKTNLLKVHQAR</sequence>
<name>C4GCK0_9FIRM</name>
<accession>C4GCK0</accession>
<keyword evidence="21" id="KW-1185">Reference proteome</keyword>
<protein>
    <recommendedName>
        <fullName evidence="6 16">Pyruvate kinase</fullName>
        <ecNumber evidence="5 16">2.7.1.40</ecNumber>
    </recommendedName>
</protein>
<dbReference type="NCBIfam" id="NF004978">
    <property type="entry name" value="PRK06354.1"/>
    <property type="match status" value="1"/>
</dbReference>
<organism evidence="20 21">
    <name type="scientific">Shuttleworthella satelles DSM 14600</name>
    <dbReference type="NCBI Taxonomy" id="626523"/>
    <lineage>
        <taxon>Bacteria</taxon>
        <taxon>Bacillati</taxon>
        <taxon>Bacillota</taxon>
        <taxon>Clostridia</taxon>
        <taxon>Lachnospirales</taxon>
        <taxon>Lachnospiraceae</taxon>
        <taxon>Shuttleworthella</taxon>
    </lineage>
</organism>
<dbReference type="GO" id="GO:0004743">
    <property type="term" value="F:pyruvate kinase activity"/>
    <property type="evidence" value="ECO:0007669"/>
    <property type="project" value="UniProtKB-UniRule"/>
</dbReference>
<dbReference type="InterPro" id="IPR015795">
    <property type="entry name" value="Pyrv_Knase_C"/>
</dbReference>
<comment type="similarity">
    <text evidence="4 17">Belongs to the pyruvate kinase family.</text>
</comment>
<dbReference type="Proteomes" id="UP000003494">
    <property type="component" value="Unassembled WGS sequence"/>
</dbReference>
<keyword evidence="10 17" id="KW-0418">Kinase</keyword>
<evidence type="ECO:0000256" key="6">
    <source>
        <dbReference type="ARBA" id="ARBA00018587"/>
    </source>
</evidence>
<dbReference type="InterPro" id="IPR011037">
    <property type="entry name" value="Pyrv_Knase-like_insert_dom_sf"/>
</dbReference>
<comment type="cofactor">
    <cofactor evidence="2">
        <name>K(+)</name>
        <dbReference type="ChEBI" id="CHEBI:29103"/>
    </cofactor>
</comment>
<evidence type="ECO:0000256" key="15">
    <source>
        <dbReference type="ARBA" id="ARBA00023317"/>
    </source>
</evidence>
<evidence type="ECO:0000259" key="19">
    <source>
        <dbReference type="Pfam" id="PF02887"/>
    </source>
</evidence>
<dbReference type="STRING" id="626523.GCWU000342_01694"/>
<evidence type="ECO:0000256" key="5">
    <source>
        <dbReference type="ARBA" id="ARBA00012142"/>
    </source>
</evidence>
<dbReference type="InterPro" id="IPR036918">
    <property type="entry name" value="Pyrv_Knase_C_sf"/>
</dbReference>
<proteinExistence type="inferred from homology"/>
<keyword evidence="8" id="KW-0479">Metal-binding</keyword>
<dbReference type="Gene3D" id="2.40.33.10">
    <property type="entry name" value="PK beta-barrel domain-like"/>
    <property type="match status" value="1"/>
</dbReference>
<evidence type="ECO:0000256" key="11">
    <source>
        <dbReference type="ARBA" id="ARBA00022840"/>
    </source>
</evidence>
<dbReference type="GO" id="GO:0005524">
    <property type="term" value="F:ATP binding"/>
    <property type="evidence" value="ECO:0007669"/>
    <property type="project" value="UniProtKB-KW"/>
</dbReference>
<dbReference type="PANTHER" id="PTHR11817">
    <property type="entry name" value="PYRUVATE KINASE"/>
    <property type="match status" value="1"/>
</dbReference>
<keyword evidence="11" id="KW-0067">ATP-binding</keyword>
<dbReference type="eggNOG" id="COG0469">
    <property type="taxonomic scope" value="Bacteria"/>
</dbReference>
<dbReference type="InterPro" id="IPR001697">
    <property type="entry name" value="Pyr_Knase"/>
</dbReference>
<comment type="caution">
    <text evidence="20">The sequence shown here is derived from an EMBL/GenBank/DDBJ whole genome shotgun (WGS) entry which is preliminary data.</text>
</comment>
<keyword evidence="14 17" id="KW-0324">Glycolysis</keyword>
<keyword evidence="13" id="KW-0630">Potassium</keyword>
<comment type="cofactor">
    <cofactor evidence="1">
        <name>Mg(2+)</name>
        <dbReference type="ChEBI" id="CHEBI:18420"/>
    </cofactor>
</comment>
<dbReference type="PROSITE" id="PS00110">
    <property type="entry name" value="PYRUVATE_KINASE"/>
    <property type="match status" value="1"/>
</dbReference>
<feature type="domain" description="Pyruvate kinase C-terminal" evidence="19">
    <location>
        <begin position="365"/>
        <end position="477"/>
    </location>
</feature>
<dbReference type="UniPathway" id="UPA00109">
    <property type="reaction ID" value="UER00188"/>
</dbReference>
<dbReference type="HOGENOM" id="CLU_015439_0_2_9"/>
<evidence type="ECO:0000256" key="4">
    <source>
        <dbReference type="ARBA" id="ARBA00008663"/>
    </source>
</evidence>
<dbReference type="Pfam" id="PF00224">
    <property type="entry name" value="PK"/>
    <property type="match status" value="1"/>
</dbReference>
<dbReference type="PRINTS" id="PR01050">
    <property type="entry name" value="PYRUVTKNASE"/>
</dbReference>
<comment type="pathway">
    <text evidence="3 17">Carbohydrate degradation; glycolysis; pyruvate from D-glyceraldehyde 3-phosphate: step 5/5.</text>
</comment>
<comment type="catalytic activity">
    <reaction evidence="17">
        <text>pyruvate + ATP = phosphoenolpyruvate + ADP + H(+)</text>
        <dbReference type="Rhea" id="RHEA:18157"/>
        <dbReference type="ChEBI" id="CHEBI:15361"/>
        <dbReference type="ChEBI" id="CHEBI:15378"/>
        <dbReference type="ChEBI" id="CHEBI:30616"/>
        <dbReference type="ChEBI" id="CHEBI:58702"/>
        <dbReference type="ChEBI" id="CHEBI:456216"/>
        <dbReference type="EC" id="2.7.1.40"/>
    </reaction>
</comment>
<dbReference type="FunFam" id="2.40.33.10:FF:000001">
    <property type="entry name" value="Pyruvate kinase"/>
    <property type="match status" value="1"/>
</dbReference>
<evidence type="ECO:0000256" key="8">
    <source>
        <dbReference type="ARBA" id="ARBA00022723"/>
    </source>
</evidence>
<feature type="domain" description="Pyruvate kinase barrel" evidence="18">
    <location>
        <begin position="5"/>
        <end position="326"/>
    </location>
</feature>
<dbReference type="GO" id="GO:0000287">
    <property type="term" value="F:magnesium ion binding"/>
    <property type="evidence" value="ECO:0007669"/>
    <property type="project" value="UniProtKB-UniRule"/>
</dbReference>
<dbReference type="EMBL" id="ACIP02000004">
    <property type="protein sequence ID" value="EEP27700.1"/>
    <property type="molecule type" value="Genomic_DNA"/>
</dbReference>
<evidence type="ECO:0000256" key="16">
    <source>
        <dbReference type="NCBIfam" id="TIGR01064"/>
    </source>
</evidence>
<dbReference type="AlphaFoldDB" id="C4GCK0"/>
<dbReference type="Gene3D" id="3.20.20.60">
    <property type="entry name" value="Phosphoenolpyruvate-binding domains"/>
    <property type="match status" value="1"/>
</dbReference>
<evidence type="ECO:0000256" key="13">
    <source>
        <dbReference type="ARBA" id="ARBA00022958"/>
    </source>
</evidence>
<dbReference type="FunFam" id="3.20.20.60:FF:000025">
    <property type="entry name" value="Pyruvate kinase"/>
    <property type="match status" value="1"/>
</dbReference>
<evidence type="ECO:0000256" key="14">
    <source>
        <dbReference type="ARBA" id="ARBA00023152"/>
    </source>
</evidence>
<keyword evidence="12 17" id="KW-0460">Magnesium</keyword>
<dbReference type="Pfam" id="PF02887">
    <property type="entry name" value="PK_C"/>
    <property type="match status" value="1"/>
</dbReference>
<dbReference type="GO" id="GO:0030955">
    <property type="term" value="F:potassium ion binding"/>
    <property type="evidence" value="ECO:0007669"/>
    <property type="project" value="UniProtKB-UniRule"/>
</dbReference>
<dbReference type="SUPFAM" id="SSF51621">
    <property type="entry name" value="Phosphoenolpyruvate/pyruvate domain"/>
    <property type="match status" value="1"/>
</dbReference>
<dbReference type="InterPro" id="IPR015813">
    <property type="entry name" value="Pyrv/PenolPyrv_kinase-like_dom"/>
</dbReference>
<evidence type="ECO:0000313" key="20">
    <source>
        <dbReference type="EMBL" id="EEP27700.1"/>
    </source>
</evidence>
<dbReference type="SUPFAM" id="SSF50800">
    <property type="entry name" value="PK beta-barrel domain-like"/>
    <property type="match status" value="1"/>
</dbReference>
<gene>
    <name evidence="20" type="primary">pyk</name>
    <name evidence="20" type="ORF">GCWU000342_01694</name>
</gene>
<dbReference type="InterPro" id="IPR015793">
    <property type="entry name" value="Pyrv_Knase_brl"/>
</dbReference>
<evidence type="ECO:0000256" key="12">
    <source>
        <dbReference type="ARBA" id="ARBA00022842"/>
    </source>
</evidence>
<dbReference type="EC" id="2.7.1.40" evidence="5 16"/>
<dbReference type="SUPFAM" id="SSF52935">
    <property type="entry name" value="PK C-terminal domain-like"/>
    <property type="match status" value="1"/>
</dbReference>
<evidence type="ECO:0000256" key="1">
    <source>
        <dbReference type="ARBA" id="ARBA00001946"/>
    </source>
</evidence>
<dbReference type="InterPro" id="IPR040442">
    <property type="entry name" value="Pyrv_kinase-like_dom_sf"/>
</dbReference>
<dbReference type="GO" id="GO:0016301">
    <property type="term" value="F:kinase activity"/>
    <property type="evidence" value="ECO:0007669"/>
    <property type="project" value="UniProtKB-KW"/>
</dbReference>
<evidence type="ECO:0000313" key="21">
    <source>
        <dbReference type="Proteomes" id="UP000003494"/>
    </source>
</evidence>
<evidence type="ECO:0000256" key="7">
    <source>
        <dbReference type="ARBA" id="ARBA00022679"/>
    </source>
</evidence>
<evidence type="ECO:0000256" key="10">
    <source>
        <dbReference type="ARBA" id="ARBA00022777"/>
    </source>
</evidence>